<organism evidence="3 4">
    <name type="scientific">Actinospica acidithermotolerans</name>
    <dbReference type="NCBI Taxonomy" id="2828514"/>
    <lineage>
        <taxon>Bacteria</taxon>
        <taxon>Bacillati</taxon>
        <taxon>Actinomycetota</taxon>
        <taxon>Actinomycetes</taxon>
        <taxon>Catenulisporales</taxon>
        <taxon>Actinospicaceae</taxon>
        <taxon>Actinospica</taxon>
    </lineage>
</organism>
<keyword evidence="1" id="KW-0233">DNA recombination</keyword>
<dbReference type="EMBL" id="JAGSOH010000079">
    <property type="protein sequence ID" value="MBR7829251.1"/>
    <property type="molecule type" value="Genomic_DNA"/>
</dbReference>
<dbReference type="PANTHER" id="PTHR30349:SF64">
    <property type="entry name" value="PROPHAGE INTEGRASE INTD-RELATED"/>
    <property type="match status" value="1"/>
</dbReference>
<gene>
    <name evidence="3" type="ORF">KDK95_23285</name>
</gene>
<evidence type="ECO:0000313" key="3">
    <source>
        <dbReference type="EMBL" id="MBR7829251.1"/>
    </source>
</evidence>
<dbReference type="AlphaFoldDB" id="A0A941ED57"/>
<dbReference type="GO" id="GO:0006310">
    <property type="term" value="P:DNA recombination"/>
    <property type="evidence" value="ECO:0007669"/>
    <property type="project" value="UniProtKB-KW"/>
</dbReference>
<dbReference type="PROSITE" id="PS51898">
    <property type="entry name" value="TYR_RECOMBINASE"/>
    <property type="match status" value="1"/>
</dbReference>
<dbReference type="Proteomes" id="UP000676325">
    <property type="component" value="Unassembled WGS sequence"/>
</dbReference>
<proteinExistence type="predicted"/>
<evidence type="ECO:0000259" key="2">
    <source>
        <dbReference type="PROSITE" id="PS51898"/>
    </source>
</evidence>
<comment type="caution">
    <text evidence="3">The sequence shown here is derived from an EMBL/GenBank/DDBJ whole genome shotgun (WGS) entry which is preliminary data.</text>
</comment>
<dbReference type="InterPro" id="IPR011010">
    <property type="entry name" value="DNA_brk_join_enz"/>
</dbReference>
<dbReference type="InterPro" id="IPR050090">
    <property type="entry name" value="Tyrosine_recombinase_XerCD"/>
</dbReference>
<dbReference type="RefSeq" id="WP_212520386.1">
    <property type="nucleotide sequence ID" value="NZ_JAGSOH010000079.1"/>
</dbReference>
<accession>A0A941ED57</accession>
<dbReference type="InterPro" id="IPR002104">
    <property type="entry name" value="Integrase_catalytic"/>
</dbReference>
<evidence type="ECO:0000313" key="4">
    <source>
        <dbReference type="Proteomes" id="UP000676325"/>
    </source>
</evidence>
<feature type="domain" description="Tyr recombinase" evidence="2">
    <location>
        <begin position="232"/>
        <end position="443"/>
    </location>
</feature>
<dbReference type="GO" id="GO:0015074">
    <property type="term" value="P:DNA integration"/>
    <property type="evidence" value="ECO:0007669"/>
    <property type="project" value="InterPro"/>
</dbReference>
<name>A0A941ED57_9ACTN</name>
<reference evidence="3" key="1">
    <citation type="submission" date="2021-04" db="EMBL/GenBank/DDBJ databases">
        <title>Genome based classification of Actinospica acidithermotolerans sp. nov., an actinobacterium isolated from an Indonesian hot spring.</title>
        <authorList>
            <person name="Kusuma A.B."/>
            <person name="Putra K.E."/>
            <person name="Nafisah S."/>
            <person name="Loh J."/>
            <person name="Nouioui I."/>
            <person name="Goodfellow M."/>
        </authorList>
    </citation>
    <scope>NUCLEOTIDE SEQUENCE</scope>
    <source>
        <strain evidence="3">MGRD01-02</strain>
    </source>
</reference>
<protein>
    <submittedName>
        <fullName evidence="3">Tyrosine-type recombinase/integrase</fullName>
    </submittedName>
</protein>
<keyword evidence="4" id="KW-1185">Reference proteome</keyword>
<dbReference type="GO" id="GO:0003677">
    <property type="term" value="F:DNA binding"/>
    <property type="evidence" value="ECO:0007669"/>
    <property type="project" value="InterPro"/>
</dbReference>
<dbReference type="Gene3D" id="1.10.443.10">
    <property type="entry name" value="Intergrase catalytic core"/>
    <property type="match status" value="1"/>
</dbReference>
<dbReference type="InterPro" id="IPR013762">
    <property type="entry name" value="Integrase-like_cat_sf"/>
</dbReference>
<dbReference type="PANTHER" id="PTHR30349">
    <property type="entry name" value="PHAGE INTEGRASE-RELATED"/>
    <property type="match status" value="1"/>
</dbReference>
<dbReference type="SUPFAM" id="SSF56349">
    <property type="entry name" value="DNA breaking-rejoining enzymes"/>
    <property type="match status" value="1"/>
</dbReference>
<evidence type="ECO:0000256" key="1">
    <source>
        <dbReference type="ARBA" id="ARBA00023172"/>
    </source>
</evidence>
<sequence length="452" mass="50420">MTESVDVRIYKVQKYDRPKPFYLRWKVGGRSFGQTFRYQAQADTHRSKLVTAARAGESFDTETGEPVSWARQEVVDERTWYEFAVSYLDMKWPHAAANTRTSIAEALAVLTMGLVYDKPGRPDDAILRAALYGWAFNATARQHEPASAVNSALEWTTGASVPLRSLQKAATARRGLEAIARKLDGRAASAATFTRKRATFYNALEYAVELELLDFNALDRVKWTMPKKAEVVDPRVVANPAQVRRILAEVRKHRPEFAAFFACLYFAAMRPAEAVSLTQSQCHLPAKGWGRLDLTATATRAGRAWTDTGEAHDVRGLKHRAAGDMRPVPIPPELVKMLRHHLAEHGTAADGRLFRGKRKESLLSESTYGPAWKRARTAALTEAQAVSKLAERPYDLRHGGVSLWLGSGVNPAEVARRAGHSVEVLLRVYAKCIDGQHEAMNKRIEQALNDEM</sequence>